<dbReference type="Proteomes" id="UP000606786">
    <property type="component" value="Unassembled WGS sequence"/>
</dbReference>
<evidence type="ECO:0000313" key="1">
    <source>
        <dbReference type="EMBL" id="CAD6999604.1"/>
    </source>
</evidence>
<gene>
    <name evidence="1" type="ORF">CCAP1982_LOCUS8127</name>
</gene>
<feature type="non-terminal residue" evidence="1">
    <location>
        <position position="54"/>
    </location>
</feature>
<reference evidence="1" key="1">
    <citation type="submission" date="2020-11" db="EMBL/GenBank/DDBJ databases">
        <authorList>
            <person name="Whitehead M."/>
        </authorList>
    </citation>
    <scope>NUCLEOTIDE SEQUENCE</scope>
    <source>
        <strain evidence="1">EGII</strain>
    </source>
</reference>
<protein>
    <submittedName>
        <fullName evidence="1">(Mediterranean fruit fly) hypothetical protein</fullName>
    </submittedName>
</protein>
<proteinExistence type="predicted"/>
<evidence type="ECO:0000313" key="2">
    <source>
        <dbReference type="Proteomes" id="UP000606786"/>
    </source>
</evidence>
<dbReference type="EMBL" id="CAJHJT010000012">
    <property type="protein sequence ID" value="CAD6999604.1"/>
    <property type="molecule type" value="Genomic_DNA"/>
</dbReference>
<comment type="caution">
    <text evidence="1">The sequence shown here is derived from an EMBL/GenBank/DDBJ whole genome shotgun (WGS) entry which is preliminary data.</text>
</comment>
<organism evidence="1 2">
    <name type="scientific">Ceratitis capitata</name>
    <name type="common">Mediterranean fruit fly</name>
    <name type="synonym">Tephritis capitata</name>
    <dbReference type="NCBI Taxonomy" id="7213"/>
    <lineage>
        <taxon>Eukaryota</taxon>
        <taxon>Metazoa</taxon>
        <taxon>Ecdysozoa</taxon>
        <taxon>Arthropoda</taxon>
        <taxon>Hexapoda</taxon>
        <taxon>Insecta</taxon>
        <taxon>Pterygota</taxon>
        <taxon>Neoptera</taxon>
        <taxon>Endopterygota</taxon>
        <taxon>Diptera</taxon>
        <taxon>Brachycera</taxon>
        <taxon>Muscomorpha</taxon>
        <taxon>Tephritoidea</taxon>
        <taxon>Tephritidae</taxon>
        <taxon>Ceratitis</taxon>
        <taxon>Ceratitis</taxon>
    </lineage>
</organism>
<name>A0A811ULC6_CERCA</name>
<accession>A0A811ULC6</accession>
<sequence>MHSHHAHTFKYTHSSMVVAAIQQLEYFTNSTQSLTVERLSGDEGFNVVYYFANG</sequence>
<dbReference type="AlphaFoldDB" id="A0A811ULC6"/>
<keyword evidence="2" id="KW-1185">Reference proteome</keyword>